<dbReference type="PANTHER" id="PTHR33332">
    <property type="entry name" value="REVERSE TRANSCRIPTASE DOMAIN-CONTAINING PROTEIN"/>
    <property type="match status" value="1"/>
</dbReference>
<evidence type="ECO:0000313" key="3">
    <source>
        <dbReference type="EMBL" id="RMC07289.1"/>
    </source>
</evidence>
<comment type="caution">
    <text evidence="3">The sequence shown here is derived from an EMBL/GenBank/DDBJ whole genome shotgun (WGS) entry which is preliminary data.</text>
</comment>
<dbReference type="OrthoDB" id="416454at2759"/>
<dbReference type="STRING" id="333673.A0A3M0K1V5"/>
<keyword evidence="4" id="KW-1185">Reference proteome</keyword>
<organism evidence="3 4">
    <name type="scientific">Hirundo rustica rustica</name>
    <dbReference type="NCBI Taxonomy" id="333673"/>
    <lineage>
        <taxon>Eukaryota</taxon>
        <taxon>Metazoa</taxon>
        <taxon>Chordata</taxon>
        <taxon>Craniata</taxon>
        <taxon>Vertebrata</taxon>
        <taxon>Euteleostomi</taxon>
        <taxon>Archelosauria</taxon>
        <taxon>Archosauria</taxon>
        <taxon>Dinosauria</taxon>
        <taxon>Saurischia</taxon>
        <taxon>Theropoda</taxon>
        <taxon>Coelurosauria</taxon>
        <taxon>Aves</taxon>
        <taxon>Neognathae</taxon>
        <taxon>Neoaves</taxon>
        <taxon>Telluraves</taxon>
        <taxon>Australaves</taxon>
        <taxon>Passeriformes</taxon>
        <taxon>Sylvioidea</taxon>
        <taxon>Hirundinidae</taxon>
        <taxon>Hirundo</taxon>
    </lineage>
</organism>
<proteinExistence type="predicted"/>
<accession>A0A3M0K1V5</accession>
<dbReference type="Pfam" id="PF00078">
    <property type="entry name" value="RVT_1"/>
    <property type="match status" value="1"/>
</dbReference>
<dbReference type="EMBL" id="QRBI01000120">
    <property type="protein sequence ID" value="RMC07289.1"/>
    <property type="molecule type" value="Genomic_DNA"/>
</dbReference>
<dbReference type="Proteomes" id="UP000269221">
    <property type="component" value="Unassembled WGS sequence"/>
</dbReference>
<evidence type="ECO:0000313" key="4">
    <source>
        <dbReference type="Proteomes" id="UP000269221"/>
    </source>
</evidence>
<feature type="region of interest" description="Disordered" evidence="1">
    <location>
        <begin position="232"/>
        <end position="262"/>
    </location>
</feature>
<evidence type="ECO:0000256" key="1">
    <source>
        <dbReference type="SAM" id="MobiDB-lite"/>
    </source>
</evidence>
<dbReference type="AlphaFoldDB" id="A0A3M0K1V5"/>
<name>A0A3M0K1V5_HIRRU</name>
<feature type="domain" description="Reverse transcriptase" evidence="2">
    <location>
        <begin position="10"/>
        <end position="186"/>
    </location>
</feature>
<reference evidence="3 4" key="1">
    <citation type="submission" date="2018-07" db="EMBL/GenBank/DDBJ databases">
        <title>A high quality draft genome assembly of the barn swallow (H. rustica rustica).</title>
        <authorList>
            <person name="Formenti G."/>
            <person name="Chiara M."/>
            <person name="Poveda L."/>
            <person name="Francoijs K.-J."/>
            <person name="Bonisoli-Alquati A."/>
            <person name="Canova L."/>
            <person name="Gianfranceschi L."/>
            <person name="Horner D.S."/>
            <person name="Saino N."/>
        </authorList>
    </citation>
    <scope>NUCLEOTIDE SEQUENCE [LARGE SCALE GENOMIC DNA]</scope>
    <source>
        <strain evidence="3">Chelidonia</strain>
        <tissue evidence="3">Blood</tissue>
    </source>
</reference>
<evidence type="ECO:0000259" key="2">
    <source>
        <dbReference type="Pfam" id="PF00078"/>
    </source>
</evidence>
<gene>
    <name evidence="3" type="ORF">DUI87_16747</name>
</gene>
<protein>
    <recommendedName>
        <fullName evidence="2">Reverse transcriptase domain-containing protein</fullName>
    </recommendedName>
</protein>
<dbReference type="InterPro" id="IPR000477">
    <property type="entry name" value="RT_dom"/>
</dbReference>
<sequence>MEQILLSGILQYVQDNQDIRPRQHEFLRGGSCFTNLVSFFNQATCLVDEGKAVDVVSLDFSKAFSTVSHSTSLKNLTLYISSLFYKHLDGWAQRVMGNGVASTGGLVTSDVSQGSVFGPTLFNTFIDDLDQGIECILSQFAENTKLGRSVDLLEGRNTLQRDLDRLDQRARANCMRFNKARCRVLHWGHNNPRQHYRLGAVPGKLPAGKGPGGAGEQQLNMIQPCPGGQEGRWHPGLGQPWCGQQEQGSDRPPALGTAEATPQILCSVLGPSLQERP</sequence>